<gene>
    <name evidence="1" type="ORF">GX302_07835</name>
</gene>
<dbReference type="GeneID" id="53686664"/>
<accession>A0A7K4AVJ6</accession>
<sequence>MTVLLSHDFIKLRLPATWVSLFGLFVLSGIWQSPETVLIKNLPELLFPEVTITFTGSIL</sequence>
<dbReference type="Proteomes" id="UP000585579">
    <property type="component" value="Unassembled WGS sequence"/>
</dbReference>
<comment type="caution">
    <text evidence="1">The sequence shown here is derived from an EMBL/GenBank/DDBJ whole genome shotgun (WGS) entry which is preliminary data.</text>
</comment>
<evidence type="ECO:0000313" key="1">
    <source>
        <dbReference type="EMBL" id="NLK32731.1"/>
    </source>
</evidence>
<organism evidence="1 2">
    <name type="scientific">Methanosarcina flavescens</name>
    <dbReference type="NCBI Taxonomy" id="1715806"/>
    <lineage>
        <taxon>Archaea</taxon>
        <taxon>Methanobacteriati</taxon>
        <taxon>Methanobacteriota</taxon>
        <taxon>Stenosarchaea group</taxon>
        <taxon>Methanomicrobia</taxon>
        <taxon>Methanosarcinales</taxon>
        <taxon>Methanosarcinaceae</taxon>
        <taxon>Methanosarcina</taxon>
    </lineage>
</organism>
<evidence type="ECO:0000313" key="2">
    <source>
        <dbReference type="Proteomes" id="UP000585579"/>
    </source>
</evidence>
<dbReference type="RefSeq" id="WP_167829498.1">
    <property type="nucleotide sequence ID" value="NZ_CP032683.1"/>
</dbReference>
<name>A0A7K4AVJ6_9EURY</name>
<protein>
    <submittedName>
        <fullName evidence="1">Uncharacterized protein</fullName>
    </submittedName>
</protein>
<dbReference type="EMBL" id="JAAYQL010000043">
    <property type="protein sequence ID" value="NLK32731.1"/>
    <property type="molecule type" value="Genomic_DNA"/>
</dbReference>
<proteinExistence type="predicted"/>
<reference evidence="1 2" key="1">
    <citation type="journal article" date="2020" name="Biotechnol. Biofuels">
        <title>New insights from the biogas microbiome by comprehensive genome-resolved metagenomics of nearly 1600 species originating from multiple anaerobic digesters.</title>
        <authorList>
            <person name="Campanaro S."/>
            <person name="Treu L."/>
            <person name="Rodriguez-R L.M."/>
            <person name="Kovalovszki A."/>
            <person name="Ziels R.M."/>
            <person name="Maus I."/>
            <person name="Zhu X."/>
            <person name="Kougias P.G."/>
            <person name="Basile A."/>
            <person name="Luo G."/>
            <person name="Schluter A."/>
            <person name="Konstantinidis K.T."/>
            <person name="Angelidaki I."/>
        </authorList>
    </citation>
    <scope>NUCLEOTIDE SEQUENCE [LARGE SCALE GENOMIC DNA]</scope>
    <source>
        <strain evidence="1">AS22ysBPME_46</strain>
    </source>
</reference>
<dbReference type="AlphaFoldDB" id="A0A7K4AVJ6"/>